<reference evidence="2" key="1">
    <citation type="journal article" date="2023" name="Mol. Phylogenet. Evol.">
        <title>Genome-scale phylogeny and comparative genomics of the fungal order Sordariales.</title>
        <authorList>
            <person name="Hensen N."/>
            <person name="Bonometti L."/>
            <person name="Westerberg I."/>
            <person name="Brannstrom I.O."/>
            <person name="Guillou S."/>
            <person name="Cros-Aarteil S."/>
            <person name="Calhoun S."/>
            <person name="Haridas S."/>
            <person name="Kuo A."/>
            <person name="Mondo S."/>
            <person name="Pangilinan J."/>
            <person name="Riley R."/>
            <person name="LaButti K."/>
            <person name="Andreopoulos B."/>
            <person name="Lipzen A."/>
            <person name="Chen C."/>
            <person name="Yan M."/>
            <person name="Daum C."/>
            <person name="Ng V."/>
            <person name="Clum A."/>
            <person name="Steindorff A."/>
            <person name="Ohm R.A."/>
            <person name="Martin F."/>
            <person name="Silar P."/>
            <person name="Natvig D.O."/>
            <person name="Lalanne C."/>
            <person name="Gautier V."/>
            <person name="Ament-Velasquez S.L."/>
            <person name="Kruys A."/>
            <person name="Hutchinson M.I."/>
            <person name="Powell A.J."/>
            <person name="Barry K."/>
            <person name="Miller A.N."/>
            <person name="Grigoriev I.V."/>
            <person name="Debuchy R."/>
            <person name="Gladieux P."/>
            <person name="Hiltunen Thoren M."/>
            <person name="Johannesson H."/>
        </authorList>
    </citation>
    <scope>NUCLEOTIDE SEQUENCE</scope>
    <source>
        <strain evidence="2">CBS 955.72</strain>
    </source>
</reference>
<comment type="caution">
    <text evidence="2">The sequence shown here is derived from an EMBL/GenBank/DDBJ whole genome shotgun (WGS) entry which is preliminary data.</text>
</comment>
<accession>A0AAJ0HKS4</accession>
<protein>
    <submittedName>
        <fullName evidence="2">Uncharacterized protein</fullName>
    </submittedName>
</protein>
<feature type="compositionally biased region" description="Polar residues" evidence="1">
    <location>
        <begin position="206"/>
        <end position="223"/>
    </location>
</feature>
<dbReference type="Proteomes" id="UP001275084">
    <property type="component" value="Unassembled WGS sequence"/>
</dbReference>
<name>A0AAJ0HKS4_9PEZI</name>
<dbReference type="AlphaFoldDB" id="A0AAJ0HKS4"/>
<dbReference type="EMBL" id="JAUIQD010000003">
    <property type="protein sequence ID" value="KAK3356717.1"/>
    <property type="molecule type" value="Genomic_DNA"/>
</dbReference>
<reference evidence="2" key="2">
    <citation type="submission" date="2023-06" db="EMBL/GenBank/DDBJ databases">
        <authorList>
            <consortium name="Lawrence Berkeley National Laboratory"/>
            <person name="Haridas S."/>
            <person name="Hensen N."/>
            <person name="Bonometti L."/>
            <person name="Westerberg I."/>
            <person name="Brannstrom I.O."/>
            <person name="Guillou S."/>
            <person name="Cros-Aarteil S."/>
            <person name="Calhoun S."/>
            <person name="Kuo A."/>
            <person name="Mondo S."/>
            <person name="Pangilinan J."/>
            <person name="Riley R."/>
            <person name="Labutti K."/>
            <person name="Andreopoulos B."/>
            <person name="Lipzen A."/>
            <person name="Chen C."/>
            <person name="Yanf M."/>
            <person name="Daum C."/>
            <person name="Ng V."/>
            <person name="Clum A."/>
            <person name="Steindorff A."/>
            <person name="Ohm R."/>
            <person name="Martin F."/>
            <person name="Silar P."/>
            <person name="Natvig D."/>
            <person name="Lalanne C."/>
            <person name="Gautier V."/>
            <person name="Ament-Velasquez S.L."/>
            <person name="Kruys A."/>
            <person name="Hutchinson M.I."/>
            <person name="Powell A.J."/>
            <person name="Barry K."/>
            <person name="Miller A.N."/>
            <person name="Grigoriev I.V."/>
            <person name="Debuchy R."/>
            <person name="Gladieux P."/>
            <person name="Thoren M.H."/>
            <person name="Johannesson H."/>
        </authorList>
    </citation>
    <scope>NUCLEOTIDE SEQUENCE</scope>
    <source>
        <strain evidence="2">CBS 955.72</strain>
    </source>
</reference>
<evidence type="ECO:0000256" key="1">
    <source>
        <dbReference type="SAM" id="MobiDB-lite"/>
    </source>
</evidence>
<gene>
    <name evidence="2" type="ORF">B0T25DRAFT_138358</name>
</gene>
<organism evidence="2 3">
    <name type="scientific">Lasiosphaeria hispida</name>
    <dbReference type="NCBI Taxonomy" id="260671"/>
    <lineage>
        <taxon>Eukaryota</taxon>
        <taxon>Fungi</taxon>
        <taxon>Dikarya</taxon>
        <taxon>Ascomycota</taxon>
        <taxon>Pezizomycotina</taxon>
        <taxon>Sordariomycetes</taxon>
        <taxon>Sordariomycetidae</taxon>
        <taxon>Sordariales</taxon>
        <taxon>Lasiosphaeriaceae</taxon>
        <taxon>Lasiosphaeria</taxon>
    </lineage>
</organism>
<keyword evidence="3" id="KW-1185">Reference proteome</keyword>
<evidence type="ECO:0000313" key="3">
    <source>
        <dbReference type="Proteomes" id="UP001275084"/>
    </source>
</evidence>
<feature type="region of interest" description="Disordered" evidence="1">
    <location>
        <begin position="201"/>
        <end position="223"/>
    </location>
</feature>
<evidence type="ECO:0000313" key="2">
    <source>
        <dbReference type="EMBL" id="KAK3356717.1"/>
    </source>
</evidence>
<sequence length="223" mass="24794">MGLSASCLILPGEGKCWKSWRRDPTQHCEGTPPCVFKTGAISPHVALMFSNLKYYLSIWSHGFCVIPITLAFRHHEPSTGHGVLSFTRALPRVGLRAWDVYHRRGACRSRYGPGLGSLESLVMSNNTYPGDNTEPETIDPRRLAANVHDYYDMSVLQRQTMLPDRSAVNIDIPIRDTTISQPSHPITRSSYHAEGINSDCPHTEYSETSSQPLALMGSQVTPL</sequence>
<proteinExistence type="predicted"/>